<gene>
    <name evidence="1" type="primary">AUGUSTUS-3.0.2_34591</name>
    <name evidence="1" type="ORF">TcasGA2_TC034591</name>
</gene>
<organism evidence="1 2">
    <name type="scientific">Tribolium castaneum</name>
    <name type="common">Red flour beetle</name>
    <dbReference type="NCBI Taxonomy" id="7070"/>
    <lineage>
        <taxon>Eukaryota</taxon>
        <taxon>Metazoa</taxon>
        <taxon>Ecdysozoa</taxon>
        <taxon>Arthropoda</taxon>
        <taxon>Hexapoda</taxon>
        <taxon>Insecta</taxon>
        <taxon>Pterygota</taxon>
        <taxon>Neoptera</taxon>
        <taxon>Endopterygota</taxon>
        <taxon>Coleoptera</taxon>
        <taxon>Polyphaga</taxon>
        <taxon>Cucujiformia</taxon>
        <taxon>Tenebrionidae</taxon>
        <taxon>Tenebrionidae incertae sedis</taxon>
        <taxon>Tribolium</taxon>
    </lineage>
</organism>
<reference evidence="1 2" key="2">
    <citation type="journal article" date="2010" name="Nucleic Acids Res.">
        <title>BeetleBase in 2010: revisions to provide comprehensive genomic information for Tribolium castaneum.</title>
        <authorList>
            <person name="Kim H.S."/>
            <person name="Murphy T."/>
            <person name="Xia J."/>
            <person name="Caragea D."/>
            <person name="Park Y."/>
            <person name="Beeman R.W."/>
            <person name="Lorenzen M.D."/>
            <person name="Butcher S."/>
            <person name="Manak J.R."/>
            <person name="Brown S.J."/>
        </authorList>
    </citation>
    <scope>GENOME REANNOTATION</scope>
    <source>
        <strain evidence="1 2">Georgia GA2</strain>
    </source>
</reference>
<dbReference type="AlphaFoldDB" id="A0A139WKW2"/>
<name>A0A139WKW2_TRICA</name>
<protein>
    <submittedName>
        <fullName evidence="1">Uncharacterized protein</fullName>
    </submittedName>
</protein>
<keyword evidence="2" id="KW-1185">Reference proteome</keyword>
<dbReference type="Proteomes" id="UP000007266">
    <property type="component" value="Linkage group 3"/>
</dbReference>
<accession>A0A139WKW2</accession>
<sequence>MQGVFGVLSGGSSVSPLTSAVSVVVVEVVDREDQQLGGGRGRGRRLRYRPCQRPRRGASSRCECCVVLTPNSISCRHCFKCLYFWAV</sequence>
<proteinExistence type="predicted"/>
<dbReference type="EMBL" id="KQ971321">
    <property type="protein sequence ID" value="KYB28708.1"/>
    <property type="molecule type" value="Genomic_DNA"/>
</dbReference>
<dbReference type="InParanoid" id="A0A139WKW2"/>
<evidence type="ECO:0000313" key="1">
    <source>
        <dbReference type="EMBL" id="KYB28708.1"/>
    </source>
</evidence>
<evidence type="ECO:0000313" key="2">
    <source>
        <dbReference type="Proteomes" id="UP000007266"/>
    </source>
</evidence>
<reference evidence="1 2" key="1">
    <citation type="journal article" date="2008" name="Nature">
        <title>The genome of the model beetle and pest Tribolium castaneum.</title>
        <authorList>
            <consortium name="Tribolium Genome Sequencing Consortium"/>
            <person name="Richards S."/>
            <person name="Gibbs R.A."/>
            <person name="Weinstock G.M."/>
            <person name="Brown S.J."/>
            <person name="Denell R."/>
            <person name="Beeman R.W."/>
            <person name="Gibbs R."/>
            <person name="Beeman R.W."/>
            <person name="Brown S.J."/>
            <person name="Bucher G."/>
            <person name="Friedrich M."/>
            <person name="Grimmelikhuijzen C.J."/>
            <person name="Klingler M."/>
            <person name="Lorenzen M."/>
            <person name="Richards S."/>
            <person name="Roth S."/>
            <person name="Schroder R."/>
            <person name="Tautz D."/>
            <person name="Zdobnov E.M."/>
            <person name="Muzny D."/>
            <person name="Gibbs R.A."/>
            <person name="Weinstock G.M."/>
            <person name="Attaway T."/>
            <person name="Bell S."/>
            <person name="Buhay C.J."/>
            <person name="Chandrabose M.N."/>
            <person name="Chavez D."/>
            <person name="Clerk-Blankenburg K.P."/>
            <person name="Cree A."/>
            <person name="Dao M."/>
            <person name="Davis C."/>
            <person name="Chacko J."/>
            <person name="Dinh H."/>
            <person name="Dugan-Rocha S."/>
            <person name="Fowler G."/>
            <person name="Garner T.T."/>
            <person name="Garnes J."/>
            <person name="Gnirke A."/>
            <person name="Hawes A."/>
            <person name="Hernandez J."/>
            <person name="Hines S."/>
            <person name="Holder M."/>
            <person name="Hume J."/>
            <person name="Jhangiani S.N."/>
            <person name="Joshi V."/>
            <person name="Khan Z.M."/>
            <person name="Jackson L."/>
            <person name="Kovar C."/>
            <person name="Kowis A."/>
            <person name="Lee S."/>
            <person name="Lewis L.R."/>
            <person name="Margolis J."/>
            <person name="Morgan M."/>
            <person name="Nazareth L.V."/>
            <person name="Nguyen N."/>
            <person name="Okwuonu G."/>
            <person name="Parker D."/>
            <person name="Richards S."/>
            <person name="Ruiz S.J."/>
            <person name="Santibanez J."/>
            <person name="Savard J."/>
            <person name="Scherer S.E."/>
            <person name="Schneider B."/>
            <person name="Sodergren E."/>
            <person name="Tautz D."/>
            <person name="Vattahil S."/>
            <person name="Villasana D."/>
            <person name="White C.S."/>
            <person name="Wright R."/>
            <person name="Park Y."/>
            <person name="Beeman R.W."/>
            <person name="Lord J."/>
            <person name="Oppert B."/>
            <person name="Lorenzen M."/>
            <person name="Brown S."/>
            <person name="Wang L."/>
            <person name="Savard J."/>
            <person name="Tautz D."/>
            <person name="Richards S."/>
            <person name="Weinstock G."/>
            <person name="Gibbs R.A."/>
            <person name="Liu Y."/>
            <person name="Worley K."/>
            <person name="Weinstock G."/>
            <person name="Elsik C.G."/>
            <person name="Reese J.T."/>
            <person name="Elhaik E."/>
            <person name="Landan G."/>
            <person name="Graur D."/>
            <person name="Arensburger P."/>
            <person name="Atkinson P."/>
            <person name="Beeman R.W."/>
            <person name="Beidler J."/>
            <person name="Brown S.J."/>
            <person name="Demuth J.P."/>
            <person name="Drury D.W."/>
            <person name="Du Y.Z."/>
            <person name="Fujiwara H."/>
            <person name="Lorenzen M."/>
            <person name="Maselli V."/>
            <person name="Osanai M."/>
            <person name="Park Y."/>
            <person name="Robertson H.M."/>
            <person name="Tu Z."/>
            <person name="Wang J.J."/>
            <person name="Wang S."/>
            <person name="Richards S."/>
            <person name="Song H."/>
            <person name="Zhang L."/>
            <person name="Sodergren E."/>
            <person name="Werner D."/>
            <person name="Stanke M."/>
            <person name="Morgenstern B."/>
            <person name="Solovyev V."/>
            <person name="Kosarev P."/>
            <person name="Brown G."/>
            <person name="Chen H.C."/>
            <person name="Ermolaeva O."/>
            <person name="Hlavina W."/>
            <person name="Kapustin Y."/>
            <person name="Kiryutin B."/>
            <person name="Kitts P."/>
            <person name="Maglott D."/>
            <person name="Pruitt K."/>
            <person name="Sapojnikov V."/>
            <person name="Souvorov A."/>
            <person name="Mackey A.J."/>
            <person name="Waterhouse R.M."/>
            <person name="Wyder S."/>
            <person name="Zdobnov E.M."/>
            <person name="Zdobnov E.M."/>
            <person name="Wyder S."/>
            <person name="Kriventseva E.V."/>
            <person name="Kadowaki T."/>
            <person name="Bork P."/>
            <person name="Aranda M."/>
            <person name="Bao R."/>
            <person name="Beermann A."/>
            <person name="Berns N."/>
            <person name="Bolognesi R."/>
            <person name="Bonneton F."/>
            <person name="Bopp D."/>
            <person name="Brown S.J."/>
            <person name="Bucher G."/>
            <person name="Butts T."/>
            <person name="Chaumot A."/>
            <person name="Denell R.E."/>
            <person name="Ferrier D.E."/>
            <person name="Friedrich M."/>
            <person name="Gordon C.M."/>
            <person name="Jindra M."/>
            <person name="Klingler M."/>
            <person name="Lan Q."/>
            <person name="Lattorff H.M."/>
            <person name="Laudet V."/>
            <person name="von Levetsow C."/>
            <person name="Liu Z."/>
            <person name="Lutz R."/>
            <person name="Lynch J.A."/>
            <person name="da Fonseca R.N."/>
            <person name="Posnien N."/>
            <person name="Reuter R."/>
            <person name="Roth S."/>
            <person name="Savard J."/>
            <person name="Schinko J.B."/>
            <person name="Schmitt C."/>
            <person name="Schoppmeier M."/>
            <person name="Schroder R."/>
            <person name="Shippy T.D."/>
            <person name="Simonnet F."/>
            <person name="Marques-Souza H."/>
            <person name="Tautz D."/>
            <person name="Tomoyasu Y."/>
            <person name="Trauner J."/>
            <person name="Van der Zee M."/>
            <person name="Vervoort M."/>
            <person name="Wittkopp N."/>
            <person name="Wimmer E.A."/>
            <person name="Yang X."/>
            <person name="Jones A.K."/>
            <person name="Sattelle D.B."/>
            <person name="Ebert P.R."/>
            <person name="Nelson D."/>
            <person name="Scott J.G."/>
            <person name="Beeman R.W."/>
            <person name="Muthukrishnan S."/>
            <person name="Kramer K.J."/>
            <person name="Arakane Y."/>
            <person name="Beeman R.W."/>
            <person name="Zhu Q."/>
            <person name="Hogenkamp D."/>
            <person name="Dixit R."/>
            <person name="Oppert B."/>
            <person name="Jiang H."/>
            <person name="Zou Z."/>
            <person name="Marshall J."/>
            <person name="Elpidina E."/>
            <person name="Vinokurov K."/>
            <person name="Oppert C."/>
            <person name="Zou Z."/>
            <person name="Evans J."/>
            <person name="Lu Z."/>
            <person name="Zhao P."/>
            <person name="Sumathipala N."/>
            <person name="Altincicek B."/>
            <person name="Vilcinskas A."/>
            <person name="Williams M."/>
            <person name="Hultmark D."/>
            <person name="Hetru C."/>
            <person name="Jiang H."/>
            <person name="Grimmelikhuijzen C.J."/>
            <person name="Hauser F."/>
            <person name="Cazzamali G."/>
            <person name="Williamson M."/>
            <person name="Park Y."/>
            <person name="Li B."/>
            <person name="Tanaka Y."/>
            <person name="Predel R."/>
            <person name="Neupert S."/>
            <person name="Schachtner J."/>
            <person name="Verleyen P."/>
            <person name="Raible F."/>
            <person name="Bork P."/>
            <person name="Friedrich M."/>
            <person name="Walden K.K."/>
            <person name="Robertson H.M."/>
            <person name="Angeli S."/>
            <person name="Foret S."/>
            <person name="Bucher G."/>
            <person name="Schuetz S."/>
            <person name="Maleszka R."/>
            <person name="Wimmer E.A."/>
            <person name="Beeman R.W."/>
            <person name="Lorenzen M."/>
            <person name="Tomoyasu Y."/>
            <person name="Miller S.C."/>
            <person name="Grossmann D."/>
            <person name="Bucher G."/>
        </authorList>
    </citation>
    <scope>NUCLEOTIDE SEQUENCE [LARGE SCALE GENOMIC DNA]</scope>
    <source>
        <strain evidence="1 2">Georgia GA2</strain>
    </source>
</reference>